<keyword evidence="1" id="KW-1133">Transmembrane helix</keyword>
<evidence type="ECO:0000256" key="1">
    <source>
        <dbReference type="SAM" id="Phobius"/>
    </source>
</evidence>
<organism evidence="2 3">
    <name type="scientific">Klebsiella electrica</name>
    <dbReference type="NCBI Taxonomy" id="1259973"/>
    <lineage>
        <taxon>Bacteria</taxon>
        <taxon>Pseudomonadati</taxon>
        <taxon>Pseudomonadota</taxon>
        <taxon>Gammaproteobacteria</taxon>
        <taxon>Enterobacterales</taxon>
        <taxon>Enterobacteriaceae</taxon>
        <taxon>Klebsiella/Raoultella group</taxon>
        <taxon>Klebsiella</taxon>
    </lineage>
</organism>
<dbReference type="Proteomes" id="UP001210130">
    <property type="component" value="Chromosome"/>
</dbReference>
<feature type="transmembrane region" description="Helical" evidence="1">
    <location>
        <begin position="46"/>
        <end position="66"/>
    </location>
</feature>
<evidence type="ECO:0000313" key="2">
    <source>
        <dbReference type="EMBL" id="WBW59817.1"/>
    </source>
</evidence>
<keyword evidence="1" id="KW-0812">Transmembrane</keyword>
<proteinExistence type="predicted"/>
<dbReference type="EMBL" id="CP112887">
    <property type="protein sequence ID" value="WBW59817.1"/>
    <property type="molecule type" value="Genomic_DNA"/>
</dbReference>
<evidence type="ECO:0008006" key="4">
    <source>
        <dbReference type="Google" id="ProtNLM"/>
    </source>
</evidence>
<protein>
    <recommendedName>
        <fullName evidence="4">Zinc ribbon domain-containing protein</fullName>
    </recommendedName>
</protein>
<gene>
    <name evidence="2" type="ORF">OR613_17485</name>
</gene>
<evidence type="ECO:0000313" key="3">
    <source>
        <dbReference type="Proteomes" id="UP001210130"/>
    </source>
</evidence>
<sequence>MNMRTIGWCVLSVGILWLIVAINMGTSVESSPGIRVMNFSLIAQQQNQLLIGALISLAGLMCVIFGRNQGGSNNALDVKCPFCAEYIKPDAIKCKHCQSELPRNFSNVTAMNLLEEFKHFSHHDFVGDDGSLNELKIQNFADIGIRYLEVIKQVNGDLTTAEKELLTKIESTATMFDSDIADEFNQLCVKHSPWLVLG</sequence>
<dbReference type="AlphaFoldDB" id="A0AAJ5QPN7"/>
<keyword evidence="3" id="KW-1185">Reference proteome</keyword>
<accession>A0AAJ5QPN7</accession>
<name>A0AAJ5QPN7_9ENTR</name>
<reference evidence="2 3" key="1">
    <citation type="journal article" date="2023" name="Microbiol. Resour. Announc.">
        <title>Complete Genome Sequence of the First Colistin-Resistant Raoultella electrica Strain.</title>
        <authorList>
            <person name="Aldeia C."/>
            <person name="Campos-Madueno E.I."/>
            <person name="Sendi P."/>
            <person name="Endimiani A."/>
        </authorList>
    </citation>
    <scope>NUCLEOTIDE SEQUENCE [LARGE SCALE GENOMIC DNA]</scope>
    <source>
        <strain evidence="2 3">S2-IND-01-C</strain>
    </source>
</reference>
<dbReference type="RefSeq" id="WP_271207087.1">
    <property type="nucleotide sequence ID" value="NZ_CP112887.1"/>
</dbReference>
<keyword evidence="1" id="KW-0472">Membrane</keyword>